<keyword evidence="3" id="KW-0238">DNA-binding</keyword>
<dbReference type="PANTHER" id="PTHR31194:SF166">
    <property type="entry name" value="PATHOGENESIS-RELATED GENES TRANSCRIPTIONAL ACTIVATOR PTI6"/>
    <property type="match status" value="1"/>
</dbReference>
<dbReference type="Proteomes" id="UP001180020">
    <property type="component" value="Unassembled WGS sequence"/>
</dbReference>
<dbReference type="FunFam" id="3.30.730.10:FF:000001">
    <property type="entry name" value="Ethylene-responsive transcription factor 2"/>
    <property type="match status" value="1"/>
</dbReference>
<evidence type="ECO:0000256" key="6">
    <source>
        <dbReference type="SAM" id="MobiDB-lite"/>
    </source>
</evidence>
<keyword evidence="4" id="KW-0804">Transcription</keyword>
<dbReference type="GO" id="GO:0005634">
    <property type="term" value="C:nucleus"/>
    <property type="evidence" value="ECO:0007669"/>
    <property type="project" value="UniProtKB-SubCell"/>
</dbReference>
<gene>
    <name evidence="8" type="ORF">QJS10_CPB20g00124</name>
</gene>
<dbReference type="InterPro" id="IPR036955">
    <property type="entry name" value="AP2/ERF_dom_sf"/>
</dbReference>
<keyword evidence="5" id="KW-0539">Nucleus</keyword>
<dbReference type="EMBL" id="JAUJYO010000020">
    <property type="protein sequence ID" value="KAK1286224.1"/>
    <property type="molecule type" value="Genomic_DNA"/>
</dbReference>
<reference evidence="8" key="1">
    <citation type="journal article" date="2023" name="Nat. Commun.">
        <title>Diploid and tetraploid genomes of Acorus and the evolution of monocots.</title>
        <authorList>
            <person name="Ma L."/>
            <person name="Liu K.W."/>
            <person name="Li Z."/>
            <person name="Hsiao Y.Y."/>
            <person name="Qi Y."/>
            <person name="Fu T."/>
            <person name="Tang G.D."/>
            <person name="Zhang D."/>
            <person name="Sun W.H."/>
            <person name="Liu D.K."/>
            <person name="Li Y."/>
            <person name="Chen G.Z."/>
            <person name="Liu X.D."/>
            <person name="Liao X.Y."/>
            <person name="Jiang Y.T."/>
            <person name="Yu X."/>
            <person name="Hao Y."/>
            <person name="Huang J."/>
            <person name="Zhao X.W."/>
            <person name="Ke S."/>
            <person name="Chen Y.Y."/>
            <person name="Wu W.L."/>
            <person name="Hsu J.L."/>
            <person name="Lin Y.F."/>
            <person name="Huang M.D."/>
            <person name="Li C.Y."/>
            <person name="Huang L."/>
            <person name="Wang Z.W."/>
            <person name="Zhao X."/>
            <person name="Zhong W.Y."/>
            <person name="Peng D.H."/>
            <person name="Ahmad S."/>
            <person name="Lan S."/>
            <person name="Zhang J.S."/>
            <person name="Tsai W.C."/>
            <person name="Van de Peer Y."/>
            <person name="Liu Z.J."/>
        </authorList>
    </citation>
    <scope>NUCLEOTIDE SEQUENCE</scope>
    <source>
        <strain evidence="8">CP</strain>
    </source>
</reference>
<evidence type="ECO:0000313" key="9">
    <source>
        <dbReference type="Proteomes" id="UP001180020"/>
    </source>
</evidence>
<dbReference type="InterPro" id="IPR050913">
    <property type="entry name" value="AP2/ERF_ERF"/>
</dbReference>
<dbReference type="GO" id="GO:0003700">
    <property type="term" value="F:DNA-binding transcription factor activity"/>
    <property type="evidence" value="ECO:0007669"/>
    <property type="project" value="InterPro"/>
</dbReference>
<evidence type="ECO:0000313" key="8">
    <source>
        <dbReference type="EMBL" id="KAK1286224.1"/>
    </source>
</evidence>
<sequence>MVRTSAARVKSAHAIRCRRPRVVRIFFTDPDATDSSGDDEDDVRRVKRHVSRIDLVPPPPEKNRQIRPAPVRATSRFRGVRRRPWGRWAAEIRDPSRGKRVWLGTYDTAEEAATVYDSAAVRLKGINAVTNFPLTASPETVSKSSSSSSPSSLSSPKSVLRYGDETAPLQYFEGGGGEFDLGFFFDFNNTELPLSLPGFYLPKKCRWEEDEEFGDFNAEDFSLDV</sequence>
<dbReference type="SUPFAM" id="SSF54171">
    <property type="entry name" value="DNA-binding domain"/>
    <property type="match status" value="1"/>
</dbReference>
<organism evidence="8 9">
    <name type="scientific">Acorus calamus</name>
    <name type="common">Sweet flag</name>
    <dbReference type="NCBI Taxonomy" id="4465"/>
    <lineage>
        <taxon>Eukaryota</taxon>
        <taxon>Viridiplantae</taxon>
        <taxon>Streptophyta</taxon>
        <taxon>Embryophyta</taxon>
        <taxon>Tracheophyta</taxon>
        <taxon>Spermatophyta</taxon>
        <taxon>Magnoliopsida</taxon>
        <taxon>Liliopsida</taxon>
        <taxon>Acoraceae</taxon>
        <taxon>Acorus</taxon>
    </lineage>
</organism>
<evidence type="ECO:0000256" key="1">
    <source>
        <dbReference type="ARBA" id="ARBA00004123"/>
    </source>
</evidence>
<name>A0AAV9CCB9_ACOCL</name>
<dbReference type="Pfam" id="PF00847">
    <property type="entry name" value="AP2"/>
    <property type="match status" value="1"/>
</dbReference>
<dbReference type="Gene3D" id="3.30.730.10">
    <property type="entry name" value="AP2/ERF domain"/>
    <property type="match status" value="1"/>
</dbReference>
<dbReference type="InterPro" id="IPR016177">
    <property type="entry name" value="DNA-bd_dom_sf"/>
</dbReference>
<dbReference type="AlphaFoldDB" id="A0AAV9CCB9"/>
<dbReference type="CDD" id="cd00018">
    <property type="entry name" value="AP2"/>
    <property type="match status" value="1"/>
</dbReference>
<reference evidence="8" key="2">
    <citation type="submission" date="2023-06" db="EMBL/GenBank/DDBJ databases">
        <authorList>
            <person name="Ma L."/>
            <person name="Liu K.-W."/>
            <person name="Li Z."/>
            <person name="Hsiao Y.-Y."/>
            <person name="Qi Y."/>
            <person name="Fu T."/>
            <person name="Tang G."/>
            <person name="Zhang D."/>
            <person name="Sun W.-H."/>
            <person name="Liu D.-K."/>
            <person name="Li Y."/>
            <person name="Chen G.-Z."/>
            <person name="Liu X.-D."/>
            <person name="Liao X.-Y."/>
            <person name="Jiang Y.-T."/>
            <person name="Yu X."/>
            <person name="Hao Y."/>
            <person name="Huang J."/>
            <person name="Zhao X.-W."/>
            <person name="Ke S."/>
            <person name="Chen Y.-Y."/>
            <person name="Wu W.-L."/>
            <person name="Hsu J.-L."/>
            <person name="Lin Y.-F."/>
            <person name="Huang M.-D."/>
            <person name="Li C.-Y."/>
            <person name="Huang L."/>
            <person name="Wang Z.-W."/>
            <person name="Zhao X."/>
            <person name="Zhong W.-Y."/>
            <person name="Peng D.-H."/>
            <person name="Ahmad S."/>
            <person name="Lan S."/>
            <person name="Zhang J.-S."/>
            <person name="Tsai W.-C."/>
            <person name="Van De Peer Y."/>
            <person name="Liu Z.-J."/>
        </authorList>
    </citation>
    <scope>NUCLEOTIDE SEQUENCE</scope>
    <source>
        <strain evidence="8">CP</strain>
        <tissue evidence="8">Leaves</tissue>
    </source>
</reference>
<dbReference type="SMART" id="SM00380">
    <property type="entry name" value="AP2"/>
    <property type="match status" value="1"/>
</dbReference>
<dbReference type="PIRSF" id="PIRSF038123">
    <property type="entry name" value="PTI6"/>
    <property type="match status" value="1"/>
</dbReference>
<evidence type="ECO:0000256" key="3">
    <source>
        <dbReference type="ARBA" id="ARBA00023125"/>
    </source>
</evidence>
<evidence type="ECO:0000259" key="7">
    <source>
        <dbReference type="PROSITE" id="PS51032"/>
    </source>
</evidence>
<evidence type="ECO:0000256" key="5">
    <source>
        <dbReference type="ARBA" id="ARBA00023242"/>
    </source>
</evidence>
<accession>A0AAV9CCB9</accession>
<dbReference type="PROSITE" id="PS51032">
    <property type="entry name" value="AP2_ERF"/>
    <property type="match status" value="1"/>
</dbReference>
<keyword evidence="2" id="KW-0805">Transcription regulation</keyword>
<feature type="region of interest" description="Disordered" evidence="6">
    <location>
        <begin position="137"/>
        <end position="159"/>
    </location>
</feature>
<keyword evidence="9" id="KW-1185">Reference proteome</keyword>
<evidence type="ECO:0000256" key="2">
    <source>
        <dbReference type="ARBA" id="ARBA00023015"/>
    </source>
</evidence>
<feature type="domain" description="AP2/ERF" evidence="7">
    <location>
        <begin position="76"/>
        <end position="133"/>
    </location>
</feature>
<evidence type="ECO:0000256" key="4">
    <source>
        <dbReference type="ARBA" id="ARBA00023163"/>
    </source>
</evidence>
<dbReference type="PANTHER" id="PTHR31194">
    <property type="entry name" value="SHN SHINE , DNA BINDING / TRANSCRIPTION FACTOR"/>
    <property type="match status" value="1"/>
</dbReference>
<protein>
    <recommendedName>
        <fullName evidence="7">AP2/ERF domain-containing protein</fullName>
    </recommendedName>
</protein>
<feature type="compositionally biased region" description="Low complexity" evidence="6">
    <location>
        <begin position="141"/>
        <end position="159"/>
    </location>
</feature>
<dbReference type="GO" id="GO:0003677">
    <property type="term" value="F:DNA binding"/>
    <property type="evidence" value="ECO:0007669"/>
    <property type="project" value="UniProtKB-KW"/>
</dbReference>
<proteinExistence type="predicted"/>
<dbReference type="InterPro" id="IPR001471">
    <property type="entry name" value="AP2/ERF_dom"/>
</dbReference>
<dbReference type="PRINTS" id="PR00367">
    <property type="entry name" value="ETHRSPELEMNT"/>
</dbReference>
<comment type="subcellular location">
    <subcellularLocation>
        <location evidence="1">Nucleus</location>
    </subcellularLocation>
</comment>
<comment type="caution">
    <text evidence="8">The sequence shown here is derived from an EMBL/GenBank/DDBJ whole genome shotgun (WGS) entry which is preliminary data.</text>
</comment>